<feature type="signal peptide" evidence="2">
    <location>
        <begin position="1"/>
        <end position="20"/>
    </location>
</feature>
<evidence type="ECO:0000313" key="3">
    <source>
        <dbReference type="EMBL" id="KAK2599497.1"/>
    </source>
</evidence>
<evidence type="ECO:0000256" key="1">
    <source>
        <dbReference type="SAM" id="MobiDB-lite"/>
    </source>
</evidence>
<dbReference type="AlphaFoldDB" id="A0AAD9W0V6"/>
<gene>
    <name evidence="3" type="ORF">N8I77_011248</name>
</gene>
<comment type="caution">
    <text evidence="3">The sequence shown here is derived from an EMBL/GenBank/DDBJ whole genome shotgun (WGS) entry which is preliminary data.</text>
</comment>
<evidence type="ECO:0000313" key="4">
    <source>
        <dbReference type="Proteomes" id="UP001265746"/>
    </source>
</evidence>
<feature type="region of interest" description="Disordered" evidence="1">
    <location>
        <begin position="48"/>
        <end position="107"/>
    </location>
</feature>
<sequence length="142" mass="13797">MKLLSTLLLLTPSLTIAAEAKVVSEPLTTDSLSASVTPGGPISPIMTFSTTPTDSASSTSETLSIRSSTSLTSLGSESTTNTALHPSEPTGVSGGTGTATGASASASATTTSSEGAAFMDGGSSRVALVVALGAGLLGWVAF</sequence>
<keyword evidence="4" id="KW-1185">Reference proteome</keyword>
<feature type="chain" id="PRO_5042215787" evidence="2">
    <location>
        <begin position="21"/>
        <end position="142"/>
    </location>
</feature>
<dbReference type="EMBL" id="JAUJFL010000007">
    <property type="protein sequence ID" value="KAK2599497.1"/>
    <property type="molecule type" value="Genomic_DNA"/>
</dbReference>
<evidence type="ECO:0000256" key="2">
    <source>
        <dbReference type="SAM" id="SignalP"/>
    </source>
</evidence>
<dbReference type="Proteomes" id="UP001265746">
    <property type="component" value="Unassembled WGS sequence"/>
</dbReference>
<protein>
    <submittedName>
        <fullName evidence="3">Uncharacterized protein</fullName>
    </submittedName>
</protein>
<organism evidence="3 4">
    <name type="scientific">Phomopsis amygdali</name>
    <name type="common">Fusicoccum amygdali</name>
    <dbReference type="NCBI Taxonomy" id="1214568"/>
    <lineage>
        <taxon>Eukaryota</taxon>
        <taxon>Fungi</taxon>
        <taxon>Dikarya</taxon>
        <taxon>Ascomycota</taxon>
        <taxon>Pezizomycotina</taxon>
        <taxon>Sordariomycetes</taxon>
        <taxon>Sordariomycetidae</taxon>
        <taxon>Diaporthales</taxon>
        <taxon>Diaporthaceae</taxon>
        <taxon>Diaporthe</taxon>
    </lineage>
</organism>
<accession>A0AAD9W0V6</accession>
<keyword evidence="2" id="KW-0732">Signal</keyword>
<proteinExistence type="predicted"/>
<name>A0AAD9W0V6_PHOAM</name>
<reference evidence="3" key="1">
    <citation type="submission" date="2023-06" db="EMBL/GenBank/DDBJ databases">
        <authorList>
            <person name="Noh H."/>
        </authorList>
    </citation>
    <scope>NUCLEOTIDE SEQUENCE</scope>
    <source>
        <strain evidence="3">DUCC20226</strain>
    </source>
</reference>
<feature type="compositionally biased region" description="Low complexity" evidence="1">
    <location>
        <begin position="48"/>
        <end position="82"/>
    </location>
</feature>